<sequence length="483" mass="55294">MGPTDEQRQATSQDTVWSPDWTINQIPDEVLLEIFDSYRQAIDSYDRQWRWKCIWFSLAHVCRKWRAVVFASASRLDLGIPVGPDKPRHIKTILSGSLPILVNYRCRYRDITGSALWRMRAALKHHDRVRGISFEGSGANFDKFIKATNFPFPLLESLSLRLRYGDKQKLPDTFLRGPDLSDLHLQRLKLMRVSLTSISGFLLSATALIHLTLLIDTAFAPSSETSLLACLQGMPSLRHLKLTISSRLPSQPSTPKDIVPLSKLSSFRYVGHSVFLDTLMAGLSAPSLRHVGIRFFGRMWLPTVHFPRFINEMKERYHAVHVSFQTRVFRLSLLTQSECISRCEPRFNLGPFLRRSPVSIIRMSAALSMKFTTVEELRFALDGTYDNVFENFITWRRFLQQFPSVKGLKAIRTKGADNYHIARILNQDHGNPDELSFLPVLEEIDLGEKPIDESQCRSQLAAFEPFVSARQQAGRPVNVFFRP</sequence>
<organism evidence="2 3">
    <name type="scientific">Russula ochroleuca</name>
    <dbReference type="NCBI Taxonomy" id="152965"/>
    <lineage>
        <taxon>Eukaryota</taxon>
        <taxon>Fungi</taxon>
        <taxon>Dikarya</taxon>
        <taxon>Basidiomycota</taxon>
        <taxon>Agaricomycotina</taxon>
        <taxon>Agaricomycetes</taxon>
        <taxon>Russulales</taxon>
        <taxon>Russulaceae</taxon>
        <taxon>Russula</taxon>
    </lineage>
</organism>
<evidence type="ECO:0000313" key="2">
    <source>
        <dbReference type="EMBL" id="KAF8484018.1"/>
    </source>
</evidence>
<proteinExistence type="predicted"/>
<keyword evidence="3" id="KW-1185">Reference proteome</keyword>
<evidence type="ECO:0000259" key="1">
    <source>
        <dbReference type="Pfam" id="PF12937"/>
    </source>
</evidence>
<dbReference type="AlphaFoldDB" id="A0A9P5N262"/>
<dbReference type="Pfam" id="PF12937">
    <property type="entry name" value="F-box-like"/>
    <property type="match status" value="1"/>
</dbReference>
<accession>A0A9P5N262</accession>
<protein>
    <recommendedName>
        <fullName evidence="1">F-box domain-containing protein</fullName>
    </recommendedName>
</protein>
<dbReference type="InterPro" id="IPR001810">
    <property type="entry name" value="F-box_dom"/>
</dbReference>
<reference evidence="2" key="1">
    <citation type="submission" date="2019-10" db="EMBL/GenBank/DDBJ databases">
        <authorList>
            <consortium name="DOE Joint Genome Institute"/>
            <person name="Kuo A."/>
            <person name="Miyauchi S."/>
            <person name="Kiss E."/>
            <person name="Drula E."/>
            <person name="Kohler A."/>
            <person name="Sanchez-Garcia M."/>
            <person name="Andreopoulos B."/>
            <person name="Barry K.W."/>
            <person name="Bonito G."/>
            <person name="Buee M."/>
            <person name="Carver A."/>
            <person name="Chen C."/>
            <person name="Cichocki N."/>
            <person name="Clum A."/>
            <person name="Culley D."/>
            <person name="Crous P.W."/>
            <person name="Fauchery L."/>
            <person name="Girlanda M."/>
            <person name="Hayes R."/>
            <person name="Keri Z."/>
            <person name="LaButti K."/>
            <person name="Lipzen A."/>
            <person name="Lombard V."/>
            <person name="Magnuson J."/>
            <person name="Maillard F."/>
            <person name="Morin E."/>
            <person name="Murat C."/>
            <person name="Nolan M."/>
            <person name="Ohm R."/>
            <person name="Pangilinan J."/>
            <person name="Pereira M."/>
            <person name="Perotto S."/>
            <person name="Peter M."/>
            <person name="Riley R."/>
            <person name="Sitrit Y."/>
            <person name="Stielow B."/>
            <person name="Szollosi G."/>
            <person name="Zifcakova L."/>
            <person name="Stursova M."/>
            <person name="Spatafora J.W."/>
            <person name="Tedersoo L."/>
            <person name="Vaario L.-M."/>
            <person name="Yamada A."/>
            <person name="Yan M."/>
            <person name="Wang P."/>
            <person name="Xu J."/>
            <person name="Bruns T."/>
            <person name="Baldrian P."/>
            <person name="Vilgalys R."/>
            <person name="Henrissat B."/>
            <person name="Grigoriev I.V."/>
            <person name="Hibbett D."/>
            <person name="Nagy L.G."/>
            <person name="Martin F.M."/>
        </authorList>
    </citation>
    <scope>NUCLEOTIDE SEQUENCE</scope>
    <source>
        <strain evidence="2">Prilba</strain>
    </source>
</reference>
<feature type="domain" description="F-box" evidence="1">
    <location>
        <begin position="23"/>
        <end position="70"/>
    </location>
</feature>
<dbReference type="EMBL" id="WHVB01000004">
    <property type="protein sequence ID" value="KAF8484018.1"/>
    <property type="molecule type" value="Genomic_DNA"/>
</dbReference>
<dbReference type="OrthoDB" id="3365698at2759"/>
<name>A0A9P5N262_9AGAM</name>
<dbReference type="SUPFAM" id="SSF52047">
    <property type="entry name" value="RNI-like"/>
    <property type="match status" value="1"/>
</dbReference>
<evidence type="ECO:0000313" key="3">
    <source>
        <dbReference type="Proteomes" id="UP000759537"/>
    </source>
</evidence>
<comment type="caution">
    <text evidence="2">The sequence shown here is derived from an EMBL/GenBank/DDBJ whole genome shotgun (WGS) entry which is preliminary data.</text>
</comment>
<reference evidence="2" key="2">
    <citation type="journal article" date="2020" name="Nat. Commun.">
        <title>Large-scale genome sequencing of mycorrhizal fungi provides insights into the early evolution of symbiotic traits.</title>
        <authorList>
            <person name="Miyauchi S."/>
            <person name="Kiss E."/>
            <person name="Kuo A."/>
            <person name="Drula E."/>
            <person name="Kohler A."/>
            <person name="Sanchez-Garcia M."/>
            <person name="Morin E."/>
            <person name="Andreopoulos B."/>
            <person name="Barry K.W."/>
            <person name="Bonito G."/>
            <person name="Buee M."/>
            <person name="Carver A."/>
            <person name="Chen C."/>
            <person name="Cichocki N."/>
            <person name="Clum A."/>
            <person name="Culley D."/>
            <person name="Crous P.W."/>
            <person name="Fauchery L."/>
            <person name="Girlanda M."/>
            <person name="Hayes R.D."/>
            <person name="Keri Z."/>
            <person name="LaButti K."/>
            <person name="Lipzen A."/>
            <person name="Lombard V."/>
            <person name="Magnuson J."/>
            <person name="Maillard F."/>
            <person name="Murat C."/>
            <person name="Nolan M."/>
            <person name="Ohm R.A."/>
            <person name="Pangilinan J."/>
            <person name="Pereira M.F."/>
            <person name="Perotto S."/>
            <person name="Peter M."/>
            <person name="Pfister S."/>
            <person name="Riley R."/>
            <person name="Sitrit Y."/>
            <person name="Stielow J.B."/>
            <person name="Szollosi G."/>
            <person name="Zifcakova L."/>
            <person name="Stursova M."/>
            <person name="Spatafora J.W."/>
            <person name="Tedersoo L."/>
            <person name="Vaario L.M."/>
            <person name="Yamada A."/>
            <person name="Yan M."/>
            <person name="Wang P."/>
            <person name="Xu J."/>
            <person name="Bruns T."/>
            <person name="Baldrian P."/>
            <person name="Vilgalys R."/>
            <person name="Dunand C."/>
            <person name="Henrissat B."/>
            <person name="Grigoriev I.V."/>
            <person name="Hibbett D."/>
            <person name="Nagy L.G."/>
            <person name="Martin F.M."/>
        </authorList>
    </citation>
    <scope>NUCLEOTIDE SEQUENCE</scope>
    <source>
        <strain evidence="2">Prilba</strain>
    </source>
</reference>
<gene>
    <name evidence="2" type="ORF">DFH94DRAFT_334841</name>
</gene>
<dbReference type="Proteomes" id="UP000759537">
    <property type="component" value="Unassembled WGS sequence"/>
</dbReference>